<evidence type="ECO:0000256" key="4">
    <source>
        <dbReference type="ARBA" id="ARBA00023054"/>
    </source>
</evidence>
<evidence type="ECO:0000256" key="3">
    <source>
        <dbReference type="ARBA" id="ARBA00014087"/>
    </source>
</evidence>
<dbReference type="PANTHER" id="PTHR31954:SF1">
    <property type="entry name" value="CILIA- AND FLAGELLA-ASSOCIATED PROTEIN 157"/>
    <property type="match status" value="1"/>
</dbReference>
<protein>
    <recommendedName>
        <fullName evidence="3">Cilia- and flagella-associated protein 157</fullName>
    </recommendedName>
</protein>
<evidence type="ECO:0000256" key="2">
    <source>
        <dbReference type="ARBA" id="ARBA00010841"/>
    </source>
</evidence>
<evidence type="ECO:0000256" key="5">
    <source>
        <dbReference type="ARBA" id="ARBA00023069"/>
    </source>
</evidence>
<evidence type="ECO:0000313" key="9">
    <source>
        <dbReference type="EMBL" id="EFX81053.1"/>
    </source>
</evidence>
<feature type="coiled-coil region" evidence="7">
    <location>
        <begin position="287"/>
        <end position="332"/>
    </location>
</feature>
<gene>
    <name evidence="9" type="ORF">DAPPUDRAFT_303715</name>
</gene>
<dbReference type="OrthoDB" id="6355073at2759"/>
<dbReference type="InterPro" id="IPR038844">
    <property type="entry name" value="CFAP157"/>
</dbReference>
<dbReference type="HOGENOM" id="CLU_696897_0_0_1"/>
<reference evidence="9 10" key="1">
    <citation type="journal article" date="2011" name="Science">
        <title>The ecoresponsive genome of Daphnia pulex.</title>
        <authorList>
            <person name="Colbourne J.K."/>
            <person name="Pfrender M.E."/>
            <person name="Gilbert D."/>
            <person name="Thomas W.K."/>
            <person name="Tucker A."/>
            <person name="Oakley T.H."/>
            <person name="Tokishita S."/>
            <person name="Aerts A."/>
            <person name="Arnold G.J."/>
            <person name="Basu M.K."/>
            <person name="Bauer D.J."/>
            <person name="Caceres C.E."/>
            <person name="Carmel L."/>
            <person name="Casola C."/>
            <person name="Choi J.H."/>
            <person name="Detter J.C."/>
            <person name="Dong Q."/>
            <person name="Dusheyko S."/>
            <person name="Eads B.D."/>
            <person name="Frohlich T."/>
            <person name="Geiler-Samerotte K.A."/>
            <person name="Gerlach D."/>
            <person name="Hatcher P."/>
            <person name="Jogdeo S."/>
            <person name="Krijgsveld J."/>
            <person name="Kriventseva E.V."/>
            <person name="Kultz D."/>
            <person name="Laforsch C."/>
            <person name="Lindquist E."/>
            <person name="Lopez J."/>
            <person name="Manak J.R."/>
            <person name="Muller J."/>
            <person name="Pangilinan J."/>
            <person name="Patwardhan R.P."/>
            <person name="Pitluck S."/>
            <person name="Pritham E.J."/>
            <person name="Rechtsteiner A."/>
            <person name="Rho M."/>
            <person name="Rogozin I.B."/>
            <person name="Sakarya O."/>
            <person name="Salamov A."/>
            <person name="Schaack S."/>
            <person name="Shapiro H."/>
            <person name="Shiga Y."/>
            <person name="Skalitzky C."/>
            <person name="Smith Z."/>
            <person name="Souvorov A."/>
            <person name="Sung W."/>
            <person name="Tang Z."/>
            <person name="Tsuchiya D."/>
            <person name="Tu H."/>
            <person name="Vos H."/>
            <person name="Wang M."/>
            <person name="Wolf Y.I."/>
            <person name="Yamagata H."/>
            <person name="Yamada T."/>
            <person name="Ye Y."/>
            <person name="Shaw J.R."/>
            <person name="Andrews J."/>
            <person name="Crease T.J."/>
            <person name="Tang H."/>
            <person name="Lucas S.M."/>
            <person name="Robertson H.M."/>
            <person name="Bork P."/>
            <person name="Koonin E.V."/>
            <person name="Zdobnov E.M."/>
            <person name="Grigoriev I.V."/>
            <person name="Lynch M."/>
            <person name="Boore J.L."/>
        </authorList>
    </citation>
    <scope>NUCLEOTIDE SEQUENCE [LARGE SCALE GENOMIC DNA]</scope>
</reference>
<accession>E9GHI6</accession>
<keyword evidence="5" id="KW-0969">Cilium</keyword>
<feature type="coiled-coil region" evidence="7">
    <location>
        <begin position="110"/>
        <end position="208"/>
    </location>
</feature>
<organism evidence="9 10">
    <name type="scientific">Daphnia pulex</name>
    <name type="common">Water flea</name>
    <dbReference type="NCBI Taxonomy" id="6669"/>
    <lineage>
        <taxon>Eukaryota</taxon>
        <taxon>Metazoa</taxon>
        <taxon>Ecdysozoa</taxon>
        <taxon>Arthropoda</taxon>
        <taxon>Crustacea</taxon>
        <taxon>Branchiopoda</taxon>
        <taxon>Diplostraca</taxon>
        <taxon>Cladocera</taxon>
        <taxon>Anomopoda</taxon>
        <taxon>Daphniidae</taxon>
        <taxon>Daphnia</taxon>
    </lineage>
</organism>
<dbReference type="GO" id="GO:0008017">
    <property type="term" value="F:microtubule binding"/>
    <property type="evidence" value="ECO:0000318"/>
    <property type="project" value="GO_Central"/>
</dbReference>
<dbReference type="InParanoid" id="E9GHI6"/>
<dbReference type="GO" id="GO:0036064">
    <property type="term" value="C:ciliary basal body"/>
    <property type="evidence" value="ECO:0000318"/>
    <property type="project" value="GO_Central"/>
</dbReference>
<feature type="region of interest" description="Disordered" evidence="8">
    <location>
        <begin position="1"/>
        <end position="22"/>
    </location>
</feature>
<keyword evidence="4 7" id="KW-0175">Coiled coil</keyword>
<keyword evidence="6" id="KW-0966">Cell projection</keyword>
<dbReference type="Proteomes" id="UP000000305">
    <property type="component" value="Unassembled WGS sequence"/>
</dbReference>
<dbReference type="PANTHER" id="PTHR31954">
    <property type="entry name" value="CILIA- AND FLAGELLA-ASSOCIATED PROTEIN 157"/>
    <property type="match status" value="1"/>
</dbReference>
<dbReference type="AlphaFoldDB" id="E9GHI6"/>
<name>E9GHI6_DAPPU</name>
<dbReference type="EMBL" id="GL732545">
    <property type="protein sequence ID" value="EFX81053.1"/>
    <property type="molecule type" value="Genomic_DNA"/>
</dbReference>
<evidence type="ECO:0000256" key="7">
    <source>
        <dbReference type="SAM" id="Coils"/>
    </source>
</evidence>
<comment type="subcellular location">
    <subcellularLocation>
        <location evidence="1">Cell projection</location>
        <location evidence="1">Cilium</location>
    </subcellularLocation>
</comment>
<evidence type="ECO:0000256" key="6">
    <source>
        <dbReference type="ARBA" id="ARBA00023273"/>
    </source>
</evidence>
<sequence>MTLQLPQHVRSPKQPNPDFPVPEAIPKGLEMMPKIKWTTLRVTYLQIILRRWTGSGSTFESGTLRRNCQGLWMSVKSSRGKPLRLRIFSTSCEQTTKTSFNICIAREKESEDYERQLEVSKRMYGNMEQRLTSEIKLLQGKLTSLEEFRIQKDLFENQIKEAHDSLKRKDEELPMHLERMERQTVLRIETMKEEHANAIKEIAKEMEKKAITKLNETSRRALEENTMLLRQVAVVGSKLVTIESQLATSRYQNQGLKALLGRIEGKHEEATKQLVKERSKRKTQMDIEALLQRKIVQCEELEKAESELRTENVSMQKRIIQYEQERSKQQETLAEISHASEKTRDYLSKNKKKCEALSQGIQSAKRIMAAVLAADKEDMTAAMSQVVDFINEDFSS</sequence>
<proteinExistence type="inferred from homology"/>
<comment type="similarity">
    <text evidence="2">Belongs to the CFAP157 family.</text>
</comment>
<evidence type="ECO:0000256" key="1">
    <source>
        <dbReference type="ARBA" id="ARBA00004138"/>
    </source>
</evidence>
<evidence type="ECO:0000256" key="8">
    <source>
        <dbReference type="SAM" id="MobiDB-lite"/>
    </source>
</evidence>
<evidence type="ECO:0000313" key="10">
    <source>
        <dbReference type="Proteomes" id="UP000000305"/>
    </source>
</evidence>
<dbReference type="KEGG" id="dpx:DAPPUDRAFT_303715"/>
<keyword evidence="10" id="KW-1185">Reference proteome</keyword>